<dbReference type="STRING" id="665467.SAMN02982931_00043"/>
<accession>A0A1G6A1F0</accession>
<dbReference type="PROSITE" id="PS50983">
    <property type="entry name" value="FE_B12_PBP"/>
    <property type="match status" value="1"/>
</dbReference>
<dbReference type="InterPro" id="IPR050902">
    <property type="entry name" value="ABC_Transporter_SBP"/>
</dbReference>
<dbReference type="PANTHER" id="PTHR30535">
    <property type="entry name" value="VITAMIN B12-BINDING PROTEIN"/>
    <property type="match status" value="1"/>
</dbReference>
<dbReference type="RefSeq" id="WP_244521090.1">
    <property type="nucleotide sequence ID" value="NZ_FMXQ01000001.1"/>
</dbReference>
<dbReference type="Proteomes" id="UP000199071">
    <property type="component" value="Unassembled WGS sequence"/>
</dbReference>
<dbReference type="Pfam" id="PF01497">
    <property type="entry name" value="Peripla_BP_2"/>
    <property type="match status" value="1"/>
</dbReference>
<evidence type="ECO:0000259" key="1">
    <source>
        <dbReference type="PROSITE" id="PS50983"/>
    </source>
</evidence>
<dbReference type="InterPro" id="IPR002491">
    <property type="entry name" value="ABC_transptr_periplasmic_BD"/>
</dbReference>
<name>A0A1G6A1F0_9HYPH</name>
<reference evidence="2 3" key="1">
    <citation type="submission" date="2016-10" db="EMBL/GenBank/DDBJ databases">
        <authorList>
            <person name="de Groot N.N."/>
        </authorList>
    </citation>
    <scope>NUCLEOTIDE SEQUENCE [LARGE SCALE GENOMIC DNA]</scope>
    <source>
        <strain evidence="2 3">ATCC 35022</strain>
    </source>
</reference>
<evidence type="ECO:0000313" key="2">
    <source>
        <dbReference type="EMBL" id="SDB02235.1"/>
    </source>
</evidence>
<organism evidence="2 3">
    <name type="scientific">Bauldia litoralis</name>
    <dbReference type="NCBI Taxonomy" id="665467"/>
    <lineage>
        <taxon>Bacteria</taxon>
        <taxon>Pseudomonadati</taxon>
        <taxon>Pseudomonadota</taxon>
        <taxon>Alphaproteobacteria</taxon>
        <taxon>Hyphomicrobiales</taxon>
        <taxon>Kaistiaceae</taxon>
        <taxon>Bauldia</taxon>
    </lineage>
</organism>
<dbReference type="SUPFAM" id="SSF53807">
    <property type="entry name" value="Helical backbone' metal receptor"/>
    <property type="match status" value="1"/>
</dbReference>
<protein>
    <submittedName>
        <fullName evidence="2">Iron complex transport system substrate-binding protein</fullName>
    </submittedName>
</protein>
<dbReference type="AlphaFoldDB" id="A0A1G6A1F0"/>
<feature type="domain" description="Fe/B12 periplasmic-binding" evidence="1">
    <location>
        <begin position="27"/>
        <end position="281"/>
    </location>
</feature>
<evidence type="ECO:0000313" key="3">
    <source>
        <dbReference type="Proteomes" id="UP000199071"/>
    </source>
</evidence>
<gene>
    <name evidence="2" type="ORF">SAMN02982931_00043</name>
</gene>
<keyword evidence="3" id="KW-1185">Reference proteome</keyword>
<dbReference type="Gene3D" id="3.40.50.1980">
    <property type="entry name" value="Nitrogenase molybdenum iron protein domain"/>
    <property type="match status" value="2"/>
</dbReference>
<dbReference type="PANTHER" id="PTHR30535:SF4">
    <property type="entry name" value="HEMIN-BINDING PERIPLASMIC PROTEIN HMUT"/>
    <property type="match status" value="1"/>
</dbReference>
<dbReference type="EMBL" id="FMXQ01000001">
    <property type="protein sequence ID" value="SDB02235.1"/>
    <property type="molecule type" value="Genomic_DNA"/>
</dbReference>
<proteinExistence type="predicted"/>
<sequence>MLMVALIAPALAAEIAPRAPVAADASRIVAIGGTVTEVLYALGLEDSVVGVDLTSDFPERAAEKPKVGYMRALSAEGVLALAPTLILAIEDAGPPETIAVLESASVAFVRVPKPGTAGEVADTIRLIADTVGVPDKGAALASAVSADLATVAAMLAEVDARRRAVFVLGLNGGAPLAAGSDTAAADVFALARIDNALAGMQGYKPVSDEAGVAAAPDAVVLMADQTHGLSDDVVLAAPAFAGTPAARDGRLIRVSGSYLLNFGPRTAHAVRDLAAALYPELALPALPERPWTADAAGRD</sequence>